<dbReference type="GO" id="GO:0097037">
    <property type="term" value="P:heme export"/>
    <property type="evidence" value="ECO:0007669"/>
    <property type="project" value="TreeGrafter"/>
</dbReference>
<dbReference type="SUPFAM" id="SSF103473">
    <property type="entry name" value="MFS general substrate transporter"/>
    <property type="match status" value="1"/>
</dbReference>
<evidence type="ECO:0000259" key="6">
    <source>
        <dbReference type="PROSITE" id="PS50850"/>
    </source>
</evidence>
<dbReference type="Gene3D" id="1.20.1250.20">
    <property type="entry name" value="MFS general substrate transporter like domains"/>
    <property type="match status" value="1"/>
</dbReference>
<reference evidence="8 9" key="1">
    <citation type="submission" date="2025-04" db="UniProtKB">
        <authorList>
            <consortium name="RefSeq"/>
        </authorList>
    </citation>
    <scope>IDENTIFICATION</scope>
    <source>
        <tissue evidence="8 9">Total insect</tissue>
    </source>
</reference>
<evidence type="ECO:0000256" key="1">
    <source>
        <dbReference type="ARBA" id="ARBA00004141"/>
    </source>
</evidence>
<feature type="transmembrane region" description="Helical" evidence="5">
    <location>
        <begin position="182"/>
        <end position="200"/>
    </location>
</feature>
<gene>
    <name evidence="8 9" type="primary">LOC117648185</name>
</gene>
<dbReference type="Pfam" id="PF07690">
    <property type="entry name" value="MFS_1"/>
    <property type="match status" value="1"/>
</dbReference>
<keyword evidence="3 5" id="KW-1133">Transmembrane helix</keyword>
<dbReference type="InterPro" id="IPR049680">
    <property type="entry name" value="FLVCR1-2_SLC49-like"/>
</dbReference>
<feature type="domain" description="Major facilitator superfamily (MFS) profile" evidence="6">
    <location>
        <begin position="14"/>
        <end position="421"/>
    </location>
</feature>
<feature type="transmembrane region" description="Helical" evidence="5">
    <location>
        <begin position="276"/>
        <end position="297"/>
    </location>
</feature>
<dbReference type="KEGG" id="tpal:117648185"/>
<feature type="transmembrane region" description="Helical" evidence="5">
    <location>
        <begin position="397"/>
        <end position="416"/>
    </location>
</feature>
<dbReference type="InterPro" id="IPR020846">
    <property type="entry name" value="MFS_dom"/>
</dbReference>
<evidence type="ECO:0000256" key="5">
    <source>
        <dbReference type="SAM" id="Phobius"/>
    </source>
</evidence>
<protein>
    <submittedName>
        <fullName evidence="8 9">Uncharacterized MFS-type transporter C09D4.1-like</fullName>
    </submittedName>
</protein>
<proteinExistence type="predicted"/>
<keyword evidence="4 5" id="KW-0472">Membrane</keyword>
<feature type="transmembrane region" description="Helical" evidence="5">
    <location>
        <begin position="139"/>
        <end position="162"/>
    </location>
</feature>
<evidence type="ECO:0000313" key="7">
    <source>
        <dbReference type="Proteomes" id="UP000515158"/>
    </source>
</evidence>
<organism evidence="9">
    <name type="scientific">Thrips palmi</name>
    <name type="common">Melon thrips</name>
    <dbReference type="NCBI Taxonomy" id="161013"/>
    <lineage>
        <taxon>Eukaryota</taxon>
        <taxon>Metazoa</taxon>
        <taxon>Ecdysozoa</taxon>
        <taxon>Arthropoda</taxon>
        <taxon>Hexapoda</taxon>
        <taxon>Insecta</taxon>
        <taxon>Pterygota</taxon>
        <taxon>Neoptera</taxon>
        <taxon>Paraneoptera</taxon>
        <taxon>Thysanoptera</taxon>
        <taxon>Terebrantia</taxon>
        <taxon>Thripoidea</taxon>
        <taxon>Thripidae</taxon>
        <taxon>Thrips</taxon>
    </lineage>
</organism>
<dbReference type="GO" id="GO:0020037">
    <property type="term" value="F:heme binding"/>
    <property type="evidence" value="ECO:0007669"/>
    <property type="project" value="TreeGrafter"/>
</dbReference>
<dbReference type="PANTHER" id="PTHR10924">
    <property type="entry name" value="MAJOR FACILITATOR SUPERFAMILY PROTEIN-RELATED"/>
    <property type="match status" value="1"/>
</dbReference>
<evidence type="ECO:0000256" key="4">
    <source>
        <dbReference type="ARBA" id="ARBA00023136"/>
    </source>
</evidence>
<keyword evidence="7" id="KW-1185">Reference proteome</keyword>
<evidence type="ECO:0000313" key="8">
    <source>
        <dbReference type="RefSeq" id="XP_034246413.1"/>
    </source>
</evidence>
<dbReference type="GeneID" id="117648185"/>
<dbReference type="Proteomes" id="UP000515158">
    <property type="component" value="Unplaced"/>
</dbReference>
<accession>A0A6P8ZQT5</accession>
<comment type="subcellular location">
    <subcellularLocation>
        <location evidence="1">Membrane</location>
        <topology evidence="1">Multi-pass membrane protein</topology>
    </subcellularLocation>
</comment>
<dbReference type="PANTHER" id="PTHR10924:SF4">
    <property type="entry name" value="GH15861P"/>
    <property type="match status" value="1"/>
</dbReference>
<feature type="transmembrane region" description="Helical" evidence="5">
    <location>
        <begin position="238"/>
        <end position="256"/>
    </location>
</feature>
<dbReference type="OrthoDB" id="422206at2759"/>
<dbReference type="PROSITE" id="PS50850">
    <property type="entry name" value="MFS"/>
    <property type="match status" value="1"/>
</dbReference>
<sequence>MKPPETKVYKRRWVILLLFVGVVVFNAVPWMQYSVLADVVSTYYGVSNEMIEWTILSYNVAAMMLIVPAAFILDKYGLRPSVLSGALLTAAGLWLHVLGCWPQHWWAVLAGQAVIAIAYNFLCTASLRVAAVWFPADEASSAVCGFLIGSMGGVSIGCFLASRTARASWTQEENFEGFLTLNMSLAVAATIMLVAVFFLFQQAPPLPPSPAQAAATVAASSGHGHFFKSLRSILKHPSFILLIICFNLMYSAYTAFLTVLNRDIMEFFPERISETGYIATLLSLLGMAATMIIGIILDKTKKFKELSLITYFGALTSIVMYSICIATTSMEVLYVVVGIMGMFMSGYFVTGYEMAVELTYPEPEGNPTSILKWFVQPCSMVAALAYSRLFAAWGPHVAHGFLVVLLAAGFLAQLCIPKRYRRLEAELALSEAAASGGGRRGGEPLIRRPES</sequence>
<dbReference type="AlphaFoldDB" id="A0A6P8ZQT5"/>
<evidence type="ECO:0000256" key="2">
    <source>
        <dbReference type="ARBA" id="ARBA00022692"/>
    </source>
</evidence>
<dbReference type="InterPro" id="IPR036259">
    <property type="entry name" value="MFS_trans_sf"/>
</dbReference>
<dbReference type="GO" id="GO:0016020">
    <property type="term" value="C:membrane"/>
    <property type="evidence" value="ECO:0007669"/>
    <property type="project" value="UniProtKB-SubCell"/>
</dbReference>
<feature type="transmembrane region" description="Helical" evidence="5">
    <location>
        <begin position="105"/>
        <end position="127"/>
    </location>
</feature>
<evidence type="ECO:0000313" key="9">
    <source>
        <dbReference type="RefSeq" id="XP_034246414.1"/>
    </source>
</evidence>
<name>A0A6P8ZQT5_THRPL</name>
<evidence type="ECO:0000256" key="3">
    <source>
        <dbReference type="ARBA" id="ARBA00022989"/>
    </source>
</evidence>
<dbReference type="GO" id="GO:0015232">
    <property type="term" value="F:heme transmembrane transporter activity"/>
    <property type="evidence" value="ECO:0007669"/>
    <property type="project" value="TreeGrafter"/>
</dbReference>
<dbReference type="RefSeq" id="XP_034246414.1">
    <property type="nucleotide sequence ID" value="XM_034390523.1"/>
</dbReference>
<feature type="transmembrane region" description="Helical" evidence="5">
    <location>
        <begin position="53"/>
        <end position="73"/>
    </location>
</feature>
<dbReference type="RefSeq" id="XP_034246413.1">
    <property type="nucleotide sequence ID" value="XM_034390522.1"/>
</dbReference>
<dbReference type="InterPro" id="IPR011701">
    <property type="entry name" value="MFS"/>
</dbReference>
<keyword evidence="2 5" id="KW-0812">Transmembrane</keyword>
<feature type="transmembrane region" description="Helical" evidence="5">
    <location>
        <begin position="80"/>
        <end position="99"/>
    </location>
</feature>